<dbReference type="RefSeq" id="WP_161253250.1">
    <property type="nucleotide sequence ID" value="NZ_BMUU01000001.1"/>
</dbReference>
<accession>A0ABQ2ZMM0</accession>
<dbReference type="SUPFAM" id="SSF56784">
    <property type="entry name" value="HAD-like"/>
    <property type="match status" value="1"/>
</dbReference>
<evidence type="ECO:0008006" key="6">
    <source>
        <dbReference type="Google" id="ProtNLM"/>
    </source>
</evidence>
<dbReference type="InterPro" id="IPR006439">
    <property type="entry name" value="HAD-SF_hydro_IA"/>
</dbReference>
<keyword evidence="5" id="KW-1185">Reference proteome</keyword>
<keyword evidence="3" id="KW-0460">Magnesium</keyword>
<evidence type="ECO:0000256" key="1">
    <source>
        <dbReference type="ARBA" id="ARBA00001946"/>
    </source>
</evidence>
<organism evidence="4 5">
    <name type="scientific">Streptomyces xanthochromogenes</name>
    <dbReference type="NCBI Taxonomy" id="67384"/>
    <lineage>
        <taxon>Bacteria</taxon>
        <taxon>Bacillati</taxon>
        <taxon>Actinomycetota</taxon>
        <taxon>Actinomycetes</taxon>
        <taxon>Kitasatosporales</taxon>
        <taxon>Streptomycetaceae</taxon>
        <taxon>Streptomyces</taxon>
    </lineage>
</organism>
<proteinExistence type="predicted"/>
<evidence type="ECO:0000256" key="3">
    <source>
        <dbReference type="ARBA" id="ARBA00022842"/>
    </source>
</evidence>
<dbReference type="Pfam" id="PF00702">
    <property type="entry name" value="Hydrolase"/>
    <property type="match status" value="1"/>
</dbReference>
<sequence length="236" mass="25018">MARMRVLALDFVGTLAGHGPAPDGRFVADVLRGLPGAAVPEEFPARFDAVTRQLRAADRSRRVRTPFATRLGRAVQDCGATVPDLRRATEAVFTALPDATVDPRAAAALRDLRASGLTCVLAANTDRPEPVRRRTLRDAGIADCFDALVLSGTLGIRKPDRRFYAEVTRAAGCPAGDILFVGDNAETDALGPHAYGMSAVLVTPGPRPDALPGSIATIPHLSHLARHLNRAAFQAS</sequence>
<comment type="caution">
    <text evidence="4">The sequence shown here is derived from an EMBL/GenBank/DDBJ whole genome shotgun (WGS) entry which is preliminary data.</text>
</comment>
<dbReference type="InterPro" id="IPR051400">
    <property type="entry name" value="HAD-like_hydrolase"/>
</dbReference>
<dbReference type="PANTHER" id="PTHR46470">
    <property type="entry name" value="N-ACYLNEURAMINATE-9-PHOSPHATASE"/>
    <property type="match status" value="1"/>
</dbReference>
<dbReference type="InterPro" id="IPR036412">
    <property type="entry name" value="HAD-like_sf"/>
</dbReference>
<dbReference type="Proteomes" id="UP000600946">
    <property type="component" value="Unassembled WGS sequence"/>
</dbReference>
<dbReference type="EMBL" id="BMUU01000001">
    <property type="protein sequence ID" value="GGY17401.1"/>
    <property type="molecule type" value="Genomic_DNA"/>
</dbReference>
<comment type="cofactor">
    <cofactor evidence="1">
        <name>Mg(2+)</name>
        <dbReference type="ChEBI" id="CHEBI:18420"/>
    </cofactor>
</comment>
<reference evidence="5" key="1">
    <citation type="journal article" date="2019" name="Int. J. Syst. Evol. Microbiol.">
        <title>The Global Catalogue of Microorganisms (GCM) 10K type strain sequencing project: providing services to taxonomists for standard genome sequencing and annotation.</title>
        <authorList>
            <consortium name="The Broad Institute Genomics Platform"/>
            <consortium name="The Broad Institute Genome Sequencing Center for Infectious Disease"/>
            <person name="Wu L."/>
            <person name="Ma J."/>
        </authorList>
    </citation>
    <scope>NUCLEOTIDE SEQUENCE [LARGE SCALE GENOMIC DNA]</scope>
    <source>
        <strain evidence="5">JCM 4594</strain>
    </source>
</reference>
<evidence type="ECO:0000313" key="4">
    <source>
        <dbReference type="EMBL" id="GGY17401.1"/>
    </source>
</evidence>
<evidence type="ECO:0000256" key="2">
    <source>
        <dbReference type="ARBA" id="ARBA00022801"/>
    </source>
</evidence>
<evidence type="ECO:0000313" key="5">
    <source>
        <dbReference type="Proteomes" id="UP000600946"/>
    </source>
</evidence>
<keyword evidence="2" id="KW-0378">Hydrolase</keyword>
<dbReference type="PRINTS" id="PR00413">
    <property type="entry name" value="HADHALOGNASE"/>
</dbReference>
<dbReference type="InterPro" id="IPR023214">
    <property type="entry name" value="HAD_sf"/>
</dbReference>
<gene>
    <name evidence="4" type="ORF">GCM10010326_07180</name>
</gene>
<protein>
    <recommendedName>
        <fullName evidence="6">HAD family hydrolase</fullName>
    </recommendedName>
</protein>
<dbReference type="Gene3D" id="3.40.50.1000">
    <property type="entry name" value="HAD superfamily/HAD-like"/>
    <property type="match status" value="1"/>
</dbReference>
<name>A0ABQ2ZMM0_9ACTN</name>
<dbReference type="GeneID" id="96288735"/>